<dbReference type="InterPro" id="IPR006949">
    <property type="entry name" value="Barrel_Baseplate_J-like"/>
</dbReference>
<evidence type="ECO:0000313" key="6">
    <source>
        <dbReference type="Proteomes" id="UP000294919"/>
    </source>
</evidence>
<dbReference type="EMBL" id="SLWV01000005">
    <property type="protein sequence ID" value="TCO78014.1"/>
    <property type="molecule type" value="Genomic_DNA"/>
</dbReference>
<dbReference type="PANTHER" id="PTHR37829">
    <property type="entry name" value="PHAGE-LIKE ELEMENT PBSX PROTEIN XKDT"/>
    <property type="match status" value="1"/>
</dbReference>
<name>A0A4R2KVP6_9FIRM</name>
<evidence type="ECO:0000259" key="2">
    <source>
        <dbReference type="Pfam" id="PF04865"/>
    </source>
</evidence>
<protein>
    <submittedName>
        <fullName evidence="5">Putative phage protein gp47/JayE</fullName>
    </submittedName>
</protein>
<dbReference type="Pfam" id="PF26079">
    <property type="entry name" value="Baseplate_J_C"/>
    <property type="match status" value="1"/>
</dbReference>
<feature type="domain" description="Baseplate J-like C-terminal" evidence="4">
    <location>
        <begin position="272"/>
        <end position="356"/>
    </location>
</feature>
<dbReference type="Proteomes" id="UP000294919">
    <property type="component" value="Unassembled WGS sequence"/>
</dbReference>
<sequence>MIEEIMQRMLSSIDDTYDKSEGSFFYDATKPIAIELSKAYGEQEKILDQGFVETATGIYLDKKVAEQGIERKPPTKASTTVIITGEKGAIIQKDMEVASDTAVFQVKEENMVGDIGAVEVLVECEKSGTIGNIGIGKIKYFPVRVQGLTSVTNPKAVTNGYDGESDASLRQRYYDKVRKPTTSGNKHHYRNWAKGVPGVGDARVFPAKGSIIIGEEGVPIKVGNGVVEVVIIGEDMQAADENLINKVHAYIEERRPIGATVNVISAKEIPIAIKVNLKIDKGNYKEDQVLKNIEENIKKYLKDTAYLEGYVSYAKIGNAVLNAEGVLDYLSLEVYVEENLKEGIVEIGEKQVAVLKEQGGVICIKN</sequence>
<dbReference type="RefSeq" id="WP_243116573.1">
    <property type="nucleotide sequence ID" value="NZ_SLWV01000005.1"/>
</dbReference>
<feature type="domain" description="Baseplate J-like central" evidence="3">
    <location>
        <begin position="182"/>
        <end position="264"/>
    </location>
</feature>
<dbReference type="InterPro" id="IPR058530">
    <property type="entry name" value="Baseplate_J-like_C"/>
</dbReference>
<dbReference type="InterPro" id="IPR058531">
    <property type="entry name" value="Baseplate_J_M"/>
</dbReference>
<dbReference type="Pfam" id="PF04865">
    <property type="entry name" value="Baseplate_J"/>
    <property type="match status" value="1"/>
</dbReference>
<accession>A0A4R2KVP6</accession>
<comment type="caution">
    <text evidence="5">The sequence shown here is derived from an EMBL/GenBank/DDBJ whole genome shotgun (WGS) entry which is preliminary data.</text>
</comment>
<keyword evidence="6" id="KW-1185">Reference proteome</keyword>
<reference evidence="5 6" key="1">
    <citation type="submission" date="2019-03" db="EMBL/GenBank/DDBJ databases">
        <title>Genomic Encyclopedia of Type Strains, Phase IV (KMG-IV): sequencing the most valuable type-strain genomes for metagenomic binning, comparative biology and taxonomic classification.</title>
        <authorList>
            <person name="Goeker M."/>
        </authorList>
    </citation>
    <scope>NUCLEOTIDE SEQUENCE [LARGE SCALE GENOMIC DNA]</scope>
    <source>
        <strain evidence="5 6">DSM 102940</strain>
    </source>
</reference>
<evidence type="ECO:0000259" key="3">
    <source>
        <dbReference type="Pfam" id="PF26078"/>
    </source>
</evidence>
<dbReference type="InterPro" id="IPR052399">
    <property type="entry name" value="Phage_Baseplate_Assmbl_Protein"/>
</dbReference>
<evidence type="ECO:0000313" key="5">
    <source>
        <dbReference type="EMBL" id="TCO78014.1"/>
    </source>
</evidence>
<organism evidence="5 6">
    <name type="scientific">Marinisporobacter balticus</name>
    <dbReference type="NCBI Taxonomy" id="2018667"/>
    <lineage>
        <taxon>Bacteria</taxon>
        <taxon>Bacillati</taxon>
        <taxon>Bacillota</taxon>
        <taxon>Clostridia</taxon>
        <taxon>Peptostreptococcales</taxon>
        <taxon>Thermotaleaceae</taxon>
        <taxon>Marinisporobacter</taxon>
    </lineage>
</organism>
<comment type="similarity">
    <text evidence="1">Belongs to the Mu gp47/PBSX XkdT family.</text>
</comment>
<proteinExistence type="inferred from homology"/>
<dbReference type="PANTHER" id="PTHR37829:SF3">
    <property type="entry name" value="PROTEIN JAYE-RELATED"/>
    <property type="match status" value="1"/>
</dbReference>
<dbReference type="AlphaFoldDB" id="A0A4R2KVP6"/>
<evidence type="ECO:0000256" key="1">
    <source>
        <dbReference type="ARBA" id="ARBA00038087"/>
    </source>
</evidence>
<evidence type="ECO:0000259" key="4">
    <source>
        <dbReference type="Pfam" id="PF26079"/>
    </source>
</evidence>
<dbReference type="Pfam" id="PF26078">
    <property type="entry name" value="Baseplate_J_M"/>
    <property type="match status" value="1"/>
</dbReference>
<feature type="domain" description="Baseplate protein J-like barrel" evidence="2">
    <location>
        <begin position="80"/>
        <end position="160"/>
    </location>
</feature>
<gene>
    <name evidence="5" type="ORF">EV214_105113</name>
</gene>